<protein>
    <submittedName>
        <fullName evidence="1">Uncharacterized protein</fullName>
    </submittedName>
</protein>
<name>A0A0D8HH03_9ACTN</name>
<evidence type="ECO:0000313" key="2">
    <source>
        <dbReference type="Proteomes" id="UP000032360"/>
    </source>
</evidence>
<evidence type="ECO:0000313" key="1">
    <source>
        <dbReference type="EMBL" id="KJF17280.1"/>
    </source>
</evidence>
<keyword evidence="2" id="KW-1185">Reference proteome</keyword>
<gene>
    <name evidence="1" type="ORF">AXFE_18630</name>
</gene>
<accession>A0A0D8HH03</accession>
<organism evidence="1 2">
    <name type="scientific">Acidithrix ferrooxidans</name>
    <dbReference type="NCBI Taxonomy" id="1280514"/>
    <lineage>
        <taxon>Bacteria</taxon>
        <taxon>Bacillati</taxon>
        <taxon>Actinomycetota</taxon>
        <taxon>Acidimicrobiia</taxon>
        <taxon>Acidimicrobiales</taxon>
        <taxon>Acidimicrobiaceae</taxon>
        <taxon>Acidithrix</taxon>
    </lineage>
</organism>
<proteinExistence type="predicted"/>
<sequence>MYMHFGAETFHVAGFNDKNKSFSIFSNYANLVI</sequence>
<reference evidence="1 2" key="1">
    <citation type="submission" date="2015-01" db="EMBL/GenBank/DDBJ databases">
        <title>Draft genome of the acidophilic iron oxidizer Acidithrix ferrooxidans strain Py-F3.</title>
        <authorList>
            <person name="Poehlein A."/>
            <person name="Eisen S."/>
            <person name="Schloemann M."/>
            <person name="Johnson B.D."/>
            <person name="Daniel R."/>
            <person name="Muehling M."/>
        </authorList>
    </citation>
    <scope>NUCLEOTIDE SEQUENCE [LARGE SCALE GENOMIC DNA]</scope>
    <source>
        <strain evidence="1 2">Py-F3</strain>
    </source>
</reference>
<dbReference type="AlphaFoldDB" id="A0A0D8HH03"/>
<dbReference type="STRING" id="1280514.AXFE_18630"/>
<dbReference type="EMBL" id="JXYS01000058">
    <property type="protein sequence ID" value="KJF17280.1"/>
    <property type="molecule type" value="Genomic_DNA"/>
</dbReference>
<dbReference type="Proteomes" id="UP000032360">
    <property type="component" value="Unassembled WGS sequence"/>
</dbReference>
<comment type="caution">
    <text evidence="1">The sequence shown here is derived from an EMBL/GenBank/DDBJ whole genome shotgun (WGS) entry which is preliminary data.</text>
</comment>